<dbReference type="RefSeq" id="WP_020638206.1">
    <property type="nucleotide sequence ID" value="NZ_QHHU01000013.1"/>
</dbReference>
<evidence type="ECO:0000259" key="3">
    <source>
        <dbReference type="Pfam" id="PF13193"/>
    </source>
</evidence>
<comment type="caution">
    <text evidence="4">The sequence shown here is derived from an EMBL/GenBank/DDBJ whole genome shotgun (WGS) entry which is preliminary data.</text>
</comment>
<evidence type="ECO:0000259" key="2">
    <source>
        <dbReference type="Pfam" id="PF00501"/>
    </source>
</evidence>
<name>A0A428WTR6_AMYBA</name>
<dbReference type="Pfam" id="PF13193">
    <property type="entry name" value="AMP-binding_C"/>
    <property type="match status" value="1"/>
</dbReference>
<evidence type="ECO:0000256" key="1">
    <source>
        <dbReference type="SAM" id="MobiDB-lite"/>
    </source>
</evidence>
<accession>A0A428WTR6</accession>
<dbReference type="GO" id="GO:0005829">
    <property type="term" value="C:cytosol"/>
    <property type="evidence" value="ECO:0007669"/>
    <property type="project" value="TreeGrafter"/>
</dbReference>
<gene>
    <name evidence="4" type="ORF">DMA12_11775</name>
</gene>
<dbReference type="GO" id="GO:0009239">
    <property type="term" value="P:enterobactin biosynthetic process"/>
    <property type="evidence" value="ECO:0007669"/>
    <property type="project" value="TreeGrafter"/>
</dbReference>
<dbReference type="GO" id="GO:0047527">
    <property type="term" value="F:2,3-dihydroxybenzoate-serine ligase activity"/>
    <property type="evidence" value="ECO:0007669"/>
    <property type="project" value="TreeGrafter"/>
</dbReference>
<dbReference type="GO" id="GO:0031177">
    <property type="term" value="F:phosphopantetheine binding"/>
    <property type="evidence" value="ECO:0007669"/>
    <property type="project" value="TreeGrafter"/>
</dbReference>
<dbReference type="InterPro" id="IPR010071">
    <property type="entry name" value="AA_adenyl_dom"/>
</dbReference>
<dbReference type="PANTHER" id="PTHR45527:SF1">
    <property type="entry name" value="FATTY ACID SYNTHASE"/>
    <property type="match status" value="1"/>
</dbReference>
<dbReference type="InterPro" id="IPR020845">
    <property type="entry name" value="AMP-binding_CS"/>
</dbReference>
<dbReference type="OrthoDB" id="2472181at2"/>
<dbReference type="InterPro" id="IPR045851">
    <property type="entry name" value="AMP-bd_C_sf"/>
</dbReference>
<dbReference type="GO" id="GO:0009366">
    <property type="term" value="C:enterobactin synthetase complex"/>
    <property type="evidence" value="ECO:0007669"/>
    <property type="project" value="TreeGrafter"/>
</dbReference>
<proteinExistence type="predicted"/>
<dbReference type="FunFam" id="3.40.50.12780:FF:000012">
    <property type="entry name" value="Non-ribosomal peptide synthetase"/>
    <property type="match status" value="1"/>
</dbReference>
<organism evidence="4 5">
    <name type="scientific">Amycolatopsis balhimycina DSM 5908</name>
    <dbReference type="NCBI Taxonomy" id="1081091"/>
    <lineage>
        <taxon>Bacteria</taxon>
        <taxon>Bacillati</taxon>
        <taxon>Actinomycetota</taxon>
        <taxon>Actinomycetes</taxon>
        <taxon>Pseudonocardiales</taxon>
        <taxon>Pseudonocardiaceae</taxon>
        <taxon>Amycolatopsis</taxon>
    </lineage>
</organism>
<dbReference type="PANTHER" id="PTHR45527">
    <property type="entry name" value="NONRIBOSOMAL PEPTIDE SYNTHETASE"/>
    <property type="match status" value="1"/>
</dbReference>
<evidence type="ECO:0000313" key="4">
    <source>
        <dbReference type="EMBL" id="RSM46449.1"/>
    </source>
</evidence>
<dbReference type="GO" id="GO:0043041">
    <property type="term" value="P:amino acid activation for nonribosomal peptide biosynthetic process"/>
    <property type="evidence" value="ECO:0007669"/>
    <property type="project" value="TreeGrafter"/>
</dbReference>
<dbReference type="Pfam" id="PF00501">
    <property type="entry name" value="AMP-binding"/>
    <property type="match status" value="1"/>
</dbReference>
<dbReference type="InterPro" id="IPR000873">
    <property type="entry name" value="AMP-dep_synth/lig_dom"/>
</dbReference>
<dbReference type="NCBIfam" id="TIGR01733">
    <property type="entry name" value="AA-adenyl-dom"/>
    <property type="match status" value="1"/>
</dbReference>
<dbReference type="AlphaFoldDB" id="A0A428WTR6"/>
<feature type="region of interest" description="Disordered" evidence="1">
    <location>
        <begin position="838"/>
        <end position="857"/>
    </location>
</feature>
<reference evidence="4 5" key="1">
    <citation type="submission" date="2018-05" db="EMBL/GenBank/DDBJ databases">
        <title>Evolution of GPA BGCs.</title>
        <authorList>
            <person name="Waglechner N."/>
            <person name="Wright G.D."/>
        </authorList>
    </citation>
    <scope>NUCLEOTIDE SEQUENCE [LARGE SCALE GENOMIC DNA]</scope>
    <source>
        <strain evidence="4 5">DSM 5908</strain>
    </source>
</reference>
<feature type="domain" description="AMP-dependent synthetase/ligase" evidence="2">
    <location>
        <begin position="367"/>
        <end position="710"/>
    </location>
</feature>
<dbReference type="Gene3D" id="3.40.50.980">
    <property type="match status" value="2"/>
</dbReference>
<sequence length="857" mass="91201">MAPTVEQLTGHSGLHSGSPAVVVTDFQPLSAQRSLAAELSAAGGDLTILRIDAVRDLAGGYSYRGLDELAETYAGLLAEAEVGCVVGYCSASGLAERIAARLGGLPVVLVKPTRPTLEQAVDDFGGFAAKLGSSADGMAFDRARGGAETHAAMNRGLAAALAGWALAEDIDADEVELLETELLARFDGWLGFLLAAAQHPDPLPRHHVVPGVELDDAMVAATVAAIERIHAERALGVDGDTLLGAACAVLVHRVTGRERVVTGHGERRSAVRLGPDTTFHEVLDRLRSPGGDEDACDVVVRDGVLTADRTGAVTDERLATVLPALIRHPDRAIRRAGLVGARERERLLAFNPARTPFPDRPVHEVIRDQARRSPERVAVRLGPAELTYRELLDRAGELADRLREEGVEPGRVVALCAERSPAMVVAILGILLAGAAYLPLDGTHPPARLTAMVDAAGAAAVLADDHHRAAVAGLGPPPYTVDGRPAGPGPVRPAAAPPSPGSAYVMFTSGSTGTPKGVEMTHRSLANRLAWMQDTYRLTEHDVVLQKTPYTFDVSVWEFLWPLMAGARLVLAEPGTQADPEAIVEVIRRERVTTVHFVPSMLALFAAEPGVAACRSLRTVICSGEVLPPKTVNKLTGVLPVAVHNLYGPTEAAIDVTAWPCRHPEPETGVPIGRPIANVAVYLLDEERRLAPLGGRGELYLGGECLARGYAGRPDLTADRFVEITVAGAPERVYRTGDLGWWTPDGCLHYAGRTDGQVKIGGRRVELGEIEAVLRGHPRVGNAAVILRDGDILVGYVVPEGEPPEETELRDHLARHLPGYMVPARFVVIPQVPTTANGKLDRAALPEPGRRRRGRTS</sequence>
<keyword evidence="5" id="KW-1185">Reference proteome</keyword>
<dbReference type="EMBL" id="QHHU01000013">
    <property type="protein sequence ID" value="RSM46449.1"/>
    <property type="molecule type" value="Genomic_DNA"/>
</dbReference>
<dbReference type="PROSITE" id="PS00455">
    <property type="entry name" value="AMP_BINDING"/>
    <property type="match status" value="1"/>
</dbReference>
<dbReference type="FunFam" id="3.40.50.980:FF:000002">
    <property type="entry name" value="Enterobactin synthetase component F"/>
    <property type="match status" value="1"/>
</dbReference>
<protein>
    <submittedName>
        <fullName evidence="4">Amino acid adenylation domain-containing protein</fullName>
    </submittedName>
</protein>
<dbReference type="Proteomes" id="UP000286716">
    <property type="component" value="Unassembled WGS sequence"/>
</dbReference>
<feature type="domain" description="AMP-binding enzyme C-terminal" evidence="3">
    <location>
        <begin position="769"/>
        <end position="839"/>
    </location>
</feature>
<dbReference type="SUPFAM" id="SSF56801">
    <property type="entry name" value="Acetyl-CoA synthetase-like"/>
    <property type="match status" value="1"/>
</dbReference>
<dbReference type="InterPro" id="IPR025110">
    <property type="entry name" value="AMP-bd_C"/>
</dbReference>
<dbReference type="Gene3D" id="2.30.38.10">
    <property type="entry name" value="Luciferase, Domain 3"/>
    <property type="match status" value="1"/>
</dbReference>
<evidence type="ECO:0000313" key="5">
    <source>
        <dbReference type="Proteomes" id="UP000286716"/>
    </source>
</evidence>
<dbReference type="Gene3D" id="3.30.300.30">
    <property type="match status" value="1"/>
</dbReference>